<proteinExistence type="predicted"/>
<evidence type="ECO:0000313" key="1">
    <source>
        <dbReference type="EMBL" id="MFC6063739.1"/>
    </source>
</evidence>
<accession>A0ABW1MIW5</accession>
<organism evidence="1 2">
    <name type="scientific">Streptomyces ochraceiscleroticus</name>
    <dbReference type="NCBI Taxonomy" id="47761"/>
    <lineage>
        <taxon>Bacteria</taxon>
        <taxon>Bacillati</taxon>
        <taxon>Actinomycetota</taxon>
        <taxon>Actinomycetes</taxon>
        <taxon>Kitasatosporales</taxon>
        <taxon>Streptomycetaceae</taxon>
        <taxon>Streptomyces</taxon>
    </lineage>
</organism>
<name>A0ABW1MIW5_9ACTN</name>
<comment type="caution">
    <text evidence="1">The sequence shown here is derived from an EMBL/GenBank/DDBJ whole genome shotgun (WGS) entry which is preliminary data.</text>
</comment>
<protein>
    <submittedName>
        <fullName evidence="1">Uncharacterized protein</fullName>
    </submittedName>
</protein>
<dbReference type="EMBL" id="JBHSPX010000004">
    <property type="protein sequence ID" value="MFC6063739.1"/>
    <property type="molecule type" value="Genomic_DNA"/>
</dbReference>
<dbReference type="Proteomes" id="UP001596139">
    <property type="component" value="Unassembled WGS sequence"/>
</dbReference>
<gene>
    <name evidence="1" type="ORF">ACFP4F_14370</name>
</gene>
<evidence type="ECO:0000313" key="2">
    <source>
        <dbReference type="Proteomes" id="UP001596139"/>
    </source>
</evidence>
<reference evidence="2" key="1">
    <citation type="journal article" date="2019" name="Int. J. Syst. Evol. Microbiol.">
        <title>The Global Catalogue of Microorganisms (GCM) 10K type strain sequencing project: providing services to taxonomists for standard genome sequencing and annotation.</title>
        <authorList>
            <consortium name="The Broad Institute Genomics Platform"/>
            <consortium name="The Broad Institute Genome Sequencing Center for Infectious Disease"/>
            <person name="Wu L."/>
            <person name="Ma J."/>
        </authorList>
    </citation>
    <scope>NUCLEOTIDE SEQUENCE [LARGE SCALE GENOMIC DNA]</scope>
    <source>
        <strain evidence="2">CGMCC 1.15180</strain>
    </source>
</reference>
<keyword evidence="2" id="KW-1185">Reference proteome</keyword>
<dbReference type="RefSeq" id="WP_157848907.1">
    <property type="nucleotide sequence ID" value="NZ_JBHSPX010000004.1"/>
</dbReference>
<sequence length="111" mass="11535">MKQNLEAAYVVFEATVPDYALVADEAGGAMPSAERVEKVSAFFRAAGFEVGAVRGLAMMITGPDAAYLRLFGHRPSSSAKLPLGGLPPDVAENIEAVATDTPPDYGVSGGY</sequence>